<evidence type="ECO:0000313" key="12">
    <source>
        <dbReference type="EMBL" id="RIJ43997.1"/>
    </source>
</evidence>
<feature type="transmembrane region" description="Helical" evidence="9">
    <location>
        <begin position="251"/>
        <end position="274"/>
    </location>
</feature>
<evidence type="ECO:0000313" key="13">
    <source>
        <dbReference type="Proteomes" id="UP000032604"/>
    </source>
</evidence>
<dbReference type="EMBL" id="QWEA01000104">
    <property type="protein sequence ID" value="RIJ43997.1"/>
    <property type="molecule type" value="Genomic_DNA"/>
</dbReference>
<dbReference type="InterPro" id="IPR001173">
    <property type="entry name" value="Glyco_trans_2-like"/>
</dbReference>
<feature type="domain" description="Glycosyltransferase 2-like" evidence="10">
    <location>
        <begin position="21"/>
        <end position="160"/>
    </location>
</feature>
<dbReference type="AlphaFoldDB" id="A0A0D5CGK8"/>
<dbReference type="Proteomes" id="UP000032604">
    <property type="component" value="Chromosome"/>
</dbReference>
<evidence type="ECO:0000313" key="11">
    <source>
        <dbReference type="EMBL" id="AJW78392.1"/>
    </source>
</evidence>
<dbReference type="OrthoDB" id="9811884at2"/>
<keyword evidence="5 9" id="KW-0812">Transmembrane</keyword>
<dbReference type="EMBL" id="CP011043">
    <property type="protein sequence ID" value="AJW78392.1"/>
    <property type="molecule type" value="Genomic_DNA"/>
</dbReference>
<dbReference type="Proteomes" id="UP000266634">
    <property type="component" value="Unassembled WGS sequence"/>
</dbReference>
<evidence type="ECO:0000256" key="6">
    <source>
        <dbReference type="ARBA" id="ARBA00022985"/>
    </source>
</evidence>
<keyword evidence="4 11" id="KW-0808">Transferase</keyword>
<proteinExistence type="inferred from homology"/>
<dbReference type="PANTHER" id="PTHR48090">
    <property type="entry name" value="UNDECAPRENYL-PHOSPHATE 4-DEOXY-4-FORMAMIDO-L-ARABINOSE TRANSFERASE-RELATED"/>
    <property type="match status" value="1"/>
</dbReference>
<feature type="transmembrane region" description="Helical" evidence="9">
    <location>
        <begin position="286"/>
        <end position="311"/>
    </location>
</feature>
<gene>
    <name evidence="12" type="ORF">DZF93_04480</name>
    <name evidence="11" type="ORF">VO01_03940</name>
</gene>
<evidence type="ECO:0000259" key="10">
    <source>
        <dbReference type="Pfam" id="PF00535"/>
    </source>
</evidence>
<protein>
    <submittedName>
        <fullName evidence="12">Glycosyltransferase</fullName>
    </submittedName>
    <submittedName>
        <fullName evidence="11">Mannosyltransferase</fullName>
    </submittedName>
</protein>
<dbReference type="GO" id="GO:0009103">
    <property type="term" value="P:lipopolysaccharide biosynthetic process"/>
    <property type="evidence" value="ECO:0007669"/>
    <property type="project" value="UniProtKB-KW"/>
</dbReference>
<evidence type="ECO:0000256" key="3">
    <source>
        <dbReference type="ARBA" id="ARBA00022676"/>
    </source>
</evidence>
<dbReference type="SUPFAM" id="SSF53448">
    <property type="entry name" value="Nucleotide-diphospho-sugar transferases"/>
    <property type="match status" value="1"/>
</dbReference>
<sequence>MSAVEPRDAGADVLPPDHSVSVVIPVYQGELTLEALIAEIQPFTVPQITRDGHSYAVTEVLLVFDNGRDGSPRVLRELKRLHPFVRPIWLSRNFGQHAATLAGMASSGGDWIVTLDEDGQHDPGFIPDMLDVAMRDLASVVYAKPTNTPSHGFLRNVASRGAKVVLNAMSSDQDAEQFQSYRLVLGSVGRSVAAYAGSGVYLDIALGWVANRISTCDITLRDEGERQSGYSPRRLFSHFWRMVLSSGTRGLRAVSVLGALFLVVALIFVIVIVVSRLTDNSVPAGWASTIVTILASSGIILFSLGIIAEYVGVSVGMAQGRPAYLIVRDPLDGPHGRPPRGHV</sequence>
<evidence type="ECO:0000256" key="2">
    <source>
        <dbReference type="ARBA" id="ARBA00022475"/>
    </source>
</evidence>
<keyword evidence="7 9" id="KW-1133">Transmembrane helix</keyword>
<name>A0A0D5CGK8_9MICO</name>
<dbReference type="PATRIC" id="fig|33014.5.peg.823"/>
<reference evidence="11 13" key="1">
    <citation type="journal article" date="2015" name="Genome Announc.">
        <title>Complete Genome Sequence of Clavibacter michiganensis subsp. insidiosus R1-1 Using PacBio Single-Molecule Real-Time Technology.</title>
        <authorList>
            <person name="Lu Y."/>
            <person name="Samac D.A."/>
            <person name="Glazebrook J."/>
            <person name="Ishimaru C.A."/>
        </authorList>
    </citation>
    <scope>NUCLEOTIDE SEQUENCE [LARGE SCALE GENOMIC DNA]</scope>
    <source>
        <strain evidence="11 13">R1-1</strain>
    </source>
</reference>
<dbReference type="Gene3D" id="3.90.550.10">
    <property type="entry name" value="Spore Coat Polysaccharide Biosynthesis Protein SpsA, Chain A"/>
    <property type="match status" value="1"/>
</dbReference>
<dbReference type="RefSeq" id="WP_045527023.1">
    <property type="nucleotide sequence ID" value="NZ_CP011043.1"/>
</dbReference>
<keyword evidence="2" id="KW-1003">Cell membrane</keyword>
<evidence type="ECO:0000256" key="4">
    <source>
        <dbReference type="ARBA" id="ARBA00022679"/>
    </source>
</evidence>
<accession>A0A0D5CGK8</accession>
<dbReference type="HOGENOM" id="CLU_033536_0_0_11"/>
<dbReference type="Pfam" id="PF00535">
    <property type="entry name" value="Glycos_transf_2"/>
    <property type="match status" value="1"/>
</dbReference>
<dbReference type="InterPro" id="IPR050256">
    <property type="entry name" value="Glycosyltransferase_2"/>
</dbReference>
<evidence type="ECO:0000256" key="9">
    <source>
        <dbReference type="SAM" id="Phobius"/>
    </source>
</evidence>
<evidence type="ECO:0000256" key="8">
    <source>
        <dbReference type="ARBA" id="ARBA00023136"/>
    </source>
</evidence>
<dbReference type="GO" id="GO:0099621">
    <property type="term" value="F:undecaprenyl-phosphate 4-deoxy-4-formamido-L-arabinose transferase activity"/>
    <property type="evidence" value="ECO:0007669"/>
    <property type="project" value="TreeGrafter"/>
</dbReference>
<keyword evidence="3 11" id="KW-0328">Glycosyltransferase</keyword>
<evidence type="ECO:0000256" key="1">
    <source>
        <dbReference type="ARBA" id="ARBA00006739"/>
    </source>
</evidence>
<keyword evidence="6" id="KW-0448">Lipopolysaccharide biosynthesis</keyword>
<evidence type="ECO:0000256" key="7">
    <source>
        <dbReference type="ARBA" id="ARBA00022989"/>
    </source>
</evidence>
<dbReference type="InterPro" id="IPR029044">
    <property type="entry name" value="Nucleotide-diphossugar_trans"/>
</dbReference>
<organism evidence="11 13">
    <name type="scientific">Clavibacter michiganensis subsp. insidiosus</name>
    <dbReference type="NCBI Taxonomy" id="33014"/>
    <lineage>
        <taxon>Bacteria</taxon>
        <taxon>Bacillati</taxon>
        <taxon>Actinomycetota</taxon>
        <taxon>Actinomycetes</taxon>
        <taxon>Micrococcales</taxon>
        <taxon>Microbacteriaceae</taxon>
        <taxon>Clavibacter</taxon>
    </lineage>
</organism>
<keyword evidence="8 9" id="KW-0472">Membrane</keyword>
<evidence type="ECO:0000313" key="14">
    <source>
        <dbReference type="Proteomes" id="UP000266634"/>
    </source>
</evidence>
<comment type="similarity">
    <text evidence="1">Belongs to the glycosyltransferase 2 family.</text>
</comment>
<reference evidence="12 14" key="2">
    <citation type="submission" date="2018-08" db="EMBL/GenBank/DDBJ databases">
        <title>Genome Sequence of Clavibacter michiganensis Subspecies type strains, and the Atypical Peach-Colored Strains Isolated from Tomato.</title>
        <authorList>
            <person name="Osdaghi E."/>
            <person name="Portier P."/>
            <person name="Briand M."/>
            <person name="Jacques M.-A."/>
        </authorList>
    </citation>
    <scope>NUCLEOTIDE SEQUENCE [LARGE SCALE GENOMIC DNA]</scope>
    <source>
        <strain evidence="12 14">CFBP 6488</strain>
    </source>
</reference>
<dbReference type="GO" id="GO:0005886">
    <property type="term" value="C:plasma membrane"/>
    <property type="evidence" value="ECO:0007669"/>
    <property type="project" value="TreeGrafter"/>
</dbReference>
<dbReference type="PANTHER" id="PTHR48090:SF3">
    <property type="entry name" value="UNDECAPRENYL-PHOSPHATE 4-DEOXY-4-FORMAMIDO-L-ARABINOSE TRANSFERASE"/>
    <property type="match status" value="1"/>
</dbReference>
<evidence type="ECO:0000256" key="5">
    <source>
        <dbReference type="ARBA" id="ARBA00022692"/>
    </source>
</evidence>
<dbReference type="KEGG" id="cmh:VO01_03940"/>